<dbReference type="eggNOG" id="arCOG02069">
    <property type="taxonomic scope" value="Archaea"/>
</dbReference>
<dbReference type="EMBL" id="CP000780">
    <property type="protein sequence ID" value="ABS55399.1"/>
    <property type="molecule type" value="Genomic_DNA"/>
</dbReference>
<dbReference type="Gene3D" id="3.40.1260.10">
    <property type="entry name" value="DsrEFH-like"/>
    <property type="match status" value="1"/>
</dbReference>
<dbReference type="SUPFAM" id="SSF75169">
    <property type="entry name" value="DsrEFH-like"/>
    <property type="match status" value="2"/>
</dbReference>
<organism evidence="1 2">
    <name type="scientific">Methanoregula boonei (strain DSM 21154 / JCM 14090 / 6A8)</name>
    <dbReference type="NCBI Taxonomy" id="456442"/>
    <lineage>
        <taxon>Archaea</taxon>
        <taxon>Methanobacteriati</taxon>
        <taxon>Methanobacteriota</taxon>
        <taxon>Stenosarchaea group</taxon>
        <taxon>Methanomicrobia</taxon>
        <taxon>Methanomicrobiales</taxon>
        <taxon>Methanoregulaceae</taxon>
        <taxon>Methanoregula</taxon>
    </lineage>
</organism>
<gene>
    <name evidence="1" type="ordered locus">Mboo_0881</name>
</gene>
<proteinExistence type="predicted"/>
<evidence type="ECO:0000313" key="1">
    <source>
        <dbReference type="EMBL" id="ABS55399.1"/>
    </source>
</evidence>
<dbReference type="STRING" id="456442.Mboo_0881"/>
<sequence>MTANVFLFSTVLTQERLSWIDQALKYYTQPRKSADSPVASEQGVPGISIFLTGDALYSLNEAESRHIWASLLSMPGVRIVCNGDALAHRGISLDPLVERFPDQVITLPAGKTGGSTSFWSEILSAMPDRHPNSPREIGWLLLSSPYMFPSAGDAIQCLSAALTLGYGIGLYGYLDGTHSCHTGQITGDRENIGESLEQLAKLAAENQLPCSLMIHRYSAAARGYQSWDDGLGTVGSSFLIKPAHIRDAGMMIHKTGNIPVLFSENAGYSRIGTAQQPEKNFPATAPVTILVTHSPYSTEYAFGGIAFAVACAHQGIRSRVIFLEDGVYALTGEHRAPGGDEAVTLPELIRHLSGNTGLQFFTLSPSLHMRGVLKNGTLAAVREIGFEELSALLFPRRAENGTGHERILFF</sequence>
<dbReference type="KEGG" id="mbn:Mboo_0881"/>
<dbReference type="PANTHER" id="PTHR34874">
    <property type="entry name" value="PROTEIN YCHN"/>
    <property type="match status" value="1"/>
</dbReference>
<dbReference type="PANTHER" id="PTHR34874:SF1">
    <property type="entry name" value="PROTEIN YCHN"/>
    <property type="match status" value="1"/>
</dbReference>
<dbReference type="RefSeq" id="WP_012106423.1">
    <property type="nucleotide sequence ID" value="NC_009712.1"/>
</dbReference>
<dbReference type="Proteomes" id="UP000002408">
    <property type="component" value="Chromosome"/>
</dbReference>
<dbReference type="AlphaFoldDB" id="A7I6N8"/>
<dbReference type="InterPro" id="IPR003787">
    <property type="entry name" value="Sulphur_relay_DsrE/F-like"/>
</dbReference>
<name>A7I6N8_METB6</name>
<evidence type="ECO:0000313" key="2">
    <source>
        <dbReference type="Proteomes" id="UP000002408"/>
    </source>
</evidence>
<dbReference type="InterPro" id="IPR027396">
    <property type="entry name" value="DsrEFH-like"/>
</dbReference>
<dbReference type="OrthoDB" id="216309at2157"/>
<protein>
    <submittedName>
        <fullName evidence="1">Uncharacterized protein</fullName>
    </submittedName>
</protein>
<dbReference type="eggNOG" id="arCOG02068">
    <property type="taxonomic scope" value="Archaea"/>
</dbReference>
<reference evidence="2" key="1">
    <citation type="journal article" date="2015" name="Microbiology">
        <title>Genome of Methanoregula boonei 6A8 reveals adaptations to oligotrophic peatland environments.</title>
        <authorList>
            <person name="Braeuer S."/>
            <person name="Cadillo-Quiroz H."/>
            <person name="Kyrpides N."/>
            <person name="Woyke T."/>
            <person name="Goodwin L."/>
            <person name="Detter C."/>
            <person name="Podell S."/>
            <person name="Yavitt J.B."/>
            <person name="Zinder S.H."/>
        </authorList>
    </citation>
    <scope>NUCLEOTIDE SEQUENCE [LARGE SCALE GENOMIC DNA]</scope>
    <source>
        <strain evidence="2">DSM 21154 / JCM 14090 / 6A8</strain>
    </source>
</reference>
<dbReference type="Pfam" id="PF02635">
    <property type="entry name" value="DsrE"/>
    <property type="match status" value="1"/>
</dbReference>
<dbReference type="GO" id="GO:0005829">
    <property type="term" value="C:cytosol"/>
    <property type="evidence" value="ECO:0007669"/>
    <property type="project" value="TreeGrafter"/>
</dbReference>
<dbReference type="GeneID" id="5410762"/>
<dbReference type="HOGENOM" id="CLU_670152_0_0_2"/>
<accession>A7I6N8</accession>
<keyword evidence="2" id="KW-1185">Reference proteome</keyword>